<gene>
    <name evidence="1" type="ORF">OJ997_15080</name>
</gene>
<dbReference type="Proteomes" id="UP001147653">
    <property type="component" value="Unassembled WGS sequence"/>
</dbReference>
<evidence type="ECO:0000313" key="1">
    <source>
        <dbReference type="EMBL" id="MDA0181627.1"/>
    </source>
</evidence>
<organism evidence="1 2">
    <name type="scientific">Solirubrobacter phytolaccae</name>
    <dbReference type="NCBI Taxonomy" id="1404360"/>
    <lineage>
        <taxon>Bacteria</taxon>
        <taxon>Bacillati</taxon>
        <taxon>Actinomycetota</taxon>
        <taxon>Thermoleophilia</taxon>
        <taxon>Solirubrobacterales</taxon>
        <taxon>Solirubrobacteraceae</taxon>
        <taxon>Solirubrobacter</taxon>
    </lineage>
</organism>
<protein>
    <submittedName>
        <fullName evidence="1">Uncharacterized protein</fullName>
    </submittedName>
</protein>
<sequence>MRGRYESWFLSARDAEPGRPPRALWIRHTRHRFAGSEIESAARWCTIFDPAGGGGPAAVKESGVHLDDGAACGATRFHGGARAHGRMAEWELTVAGGGVGELRHLHPGLLYRLPLPRTKLVAPVPDGVVSGRVVVDGVVVDVVGWRATVGHNWGREHAERWVWLHASGFPDAPEAWLELALARVRVGGALTPWIASGAVFVGGRRFRLGGLGHIPGVRVVAAPGRLEAIVPGKGIEIRVAAHADLDQTVGFTYAGTREGDARTVLHSGLASVRLGVRRPGRSSAELATTSGGAFELGGRGLETNGVPLQPYPDP</sequence>
<dbReference type="EMBL" id="JAPDDP010000024">
    <property type="protein sequence ID" value="MDA0181627.1"/>
    <property type="molecule type" value="Genomic_DNA"/>
</dbReference>
<comment type="caution">
    <text evidence="1">The sequence shown here is derived from an EMBL/GenBank/DDBJ whole genome shotgun (WGS) entry which is preliminary data.</text>
</comment>
<accession>A0A9X3NBB8</accession>
<dbReference type="AlphaFoldDB" id="A0A9X3NBB8"/>
<dbReference type="RefSeq" id="WP_270025976.1">
    <property type="nucleotide sequence ID" value="NZ_JAPDDP010000024.1"/>
</dbReference>
<name>A0A9X3NBB8_9ACTN</name>
<reference evidence="1" key="1">
    <citation type="submission" date="2022-10" db="EMBL/GenBank/DDBJ databases">
        <title>The WGS of Solirubrobacter phytolaccae KCTC 29190.</title>
        <authorList>
            <person name="Jiang Z."/>
        </authorList>
    </citation>
    <scope>NUCLEOTIDE SEQUENCE</scope>
    <source>
        <strain evidence="1">KCTC 29190</strain>
    </source>
</reference>
<keyword evidence="2" id="KW-1185">Reference proteome</keyword>
<proteinExistence type="predicted"/>
<dbReference type="SUPFAM" id="SSF159245">
    <property type="entry name" value="AttH-like"/>
    <property type="match status" value="1"/>
</dbReference>
<evidence type="ECO:0000313" key="2">
    <source>
        <dbReference type="Proteomes" id="UP001147653"/>
    </source>
</evidence>